<dbReference type="AlphaFoldDB" id="A0A0B8T6N7"/>
<name>A0A0B8T6N7_9SPHI</name>
<sequence>MRETPVVSCLIETVYFLTPDLTKDIIFTAALQKMKANMYLKRP</sequence>
<organism evidence="1 2">
    <name type="scientific">Sphingobacterium deserti</name>
    <dbReference type="NCBI Taxonomy" id="1229276"/>
    <lineage>
        <taxon>Bacteria</taxon>
        <taxon>Pseudomonadati</taxon>
        <taxon>Bacteroidota</taxon>
        <taxon>Sphingobacteriia</taxon>
        <taxon>Sphingobacteriales</taxon>
        <taxon>Sphingobacteriaceae</taxon>
        <taxon>Sphingobacterium</taxon>
    </lineage>
</organism>
<reference evidence="1 2" key="2">
    <citation type="journal article" date="2015" name="PLoS ONE">
        <title>Whole-Genome Optical Mapping and Finished Genome Sequence of Sphingobacterium deserti sp. nov., a New Species Isolated from the Western Desert of China.</title>
        <authorList>
            <person name="Teng C."/>
            <person name="Zhou Z."/>
            <person name="Molnar I."/>
            <person name="Li X."/>
            <person name="Tang R."/>
            <person name="Chen M."/>
            <person name="Wang L."/>
            <person name="Su S."/>
            <person name="Zhang W."/>
            <person name="Lin M."/>
        </authorList>
    </citation>
    <scope>NUCLEOTIDE SEQUENCE [LARGE SCALE GENOMIC DNA]</scope>
    <source>
        <strain evidence="2">ACCC05744</strain>
    </source>
</reference>
<evidence type="ECO:0000313" key="1">
    <source>
        <dbReference type="EMBL" id="KGE13025.1"/>
    </source>
</evidence>
<evidence type="ECO:0000313" key="2">
    <source>
        <dbReference type="Proteomes" id="UP000031802"/>
    </source>
</evidence>
<protein>
    <submittedName>
        <fullName evidence="1">Uncharacterized protein</fullName>
    </submittedName>
</protein>
<reference evidence="2" key="1">
    <citation type="submission" date="2014-04" db="EMBL/GenBank/DDBJ databases">
        <title>Whole-Genome optical mapping and complete genome sequence of Sphingobacterium deserti sp. nov., a new spaces isolated from desert in the west of China.</title>
        <authorList>
            <person name="Teng C."/>
            <person name="Zhou Z."/>
            <person name="Li X."/>
            <person name="Chen M."/>
            <person name="Lin M."/>
            <person name="Wang L."/>
            <person name="Su S."/>
            <person name="Zhang C."/>
            <person name="Zhang W."/>
        </authorList>
    </citation>
    <scope>NUCLEOTIDE SEQUENCE [LARGE SCALE GENOMIC DNA]</scope>
    <source>
        <strain evidence="2">ACCC05744</strain>
    </source>
</reference>
<accession>A0A0B8T6N7</accession>
<keyword evidence="2" id="KW-1185">Reference proteome</keyword>
<dbReference type="EMBL" id="JJMU01000061">
    <property type="protein sequence ID" value="KGE13025.1"/>
    <property type="molecule type" value="Genomic_DNA"/>
</dbReference>
<dbReference type="Proteomes" id="UP000031802">
    <property type="component" value="Unassembled WGS sequence"/>
</dbReference>
<comment type="caution">
    <text evidence="1">The sequence shown here is derived from an EMBL/GenBank/DDBJ whole genome shotgun (WGS) entry which is preliminary data.</text>
</comment>
<proteinExistence type="predicted"/>
<gene>
    <name evidence="1" type="ORF">DI53_3242</name>
</gene>